<protein>
    <submittedName>
        <fullName evidence="5">Putative eukaryotic translation initiation factor 4E binding protein</fullName>
    </submittedName>
</protein>
<dbReference type="GO" id="GO:0008190">
    <property type="term" value="F:eukaryotic initiation factor 4E binding"/>
    <property type="evidence" value="ECO:0007669"/>
    <property type="project" value="InterPro"/>
</dbReference>
<organism evidence="5 6">
    <name type="scientific">Stichopus japonicus</name>
    <name type="common">Sea cucumber</name>
    <dbReference type="NCBI Taxonomy" id="307972"/>
    <lineage>
        <taxon>Eukaryota</taxon>
        <taxon>Metazoa</taxon>
        <taxon>Echinodermata</taxon>
        <taxon>Eleutherozoa</taxon>
        <taxon>Echinozoa</taxon>
        <taxon>Holothuroidea</taxon>
        <taxon>Aspidochirotacea</taxon>
        <taxon>Aspidochirotida</taxon>
        <taxon>Stichopodidae</taxon>
        <taxon>Apostichopus</taxon>
    </lineage>
</organism>
<dbReference type="GO" id="GO:0045947">
    <property type="term" value="P:negative regulation of translational initiation"/>
    <property type="evidence" value="ECO:0007669"/>
    <property type="project" value="InterPro"/>
</dbReference>
<sequence length="97" mass="10779">MFIVQCNNSEKQQLKQVTKKKNGIPKGTRIIYDRDFLMQFRQSPLAQTPPKNLPNIPGVTNVGEPTTNGSAQPPKPNSNAKDGAIIEAEEPQFEMDI</sequence>
<evidence type="ECO:0000256" key="1">
    <source>
        <dbReference type="ARBA" id="ARBA00005480"/>
    </source>
</evidence>
<feature type="region of interest" description="Disordered" evidence="4">
    <location>
        <begin position="45"/>
        <end position="97"/>
    </location>
</feature>
<dbReference type="EMBL" id="MRZV01000057">
    <property type="protein sequence ID" value="PIK60405.1"/>
    <property type="molecule type" value="Genomic_DNA"/>
</dbReference>
<proteinExistence type="inferred from homology"/>
<name>A0A2G8LJJ8_STIJA</name>
<keyword evidence="5" id="KW-0396">Initiation factor</keyword>
<comment type="similarity">
    <text evidence="1">Belongs to the eIF4E-binding protein family.</text>
</comment>
<dbReference type="InterPro" id="IPR008606">
    <property type="entry name" value="EIF4EBP"/>
</dbReference>
<evidence type="ECO:0000256" key="3">
    <source>
        <dbReference type="ARBA" id="ARBA00023193"/>
    </source>
</evidence>
<dbReference type="AlphaFoldDB" id="A0A2G8LJJ8"/>
<dbReference type="Proteomes" id="UP000230750">
    <property type="component" value="Unassembled WGS sequence"/>
</dbReference>
<keyword evidence="5" id="KW-0648">Protein biosynthesis</keyword>
<dbReference type="PANTHER" id="PTHR12669:SF12">
    <property type="entry name" value="EUKARYOTIC TRANSLATION INITIATION FACTOR 4E-BINDING PROTEIN"/>
    <property type="match status" value="1"/>
</dbReference>
<keyword evidence="6" id="KW-1185">Reference proteome</keyword>
<gene>
    <name evidence="5" type="ORF">BSL78_02640</name>
</gene>
<dbReference type="GO" id="GO:0003743">
    <property type="term" value="F:translation initiation factor activity"/>
    <property type="evidence" value="ECO:0007669"/>
    <property type="project" value="UniProtKB-KW"/>
</dbReference>
<dbReference type="Pfam" id="PF05456">
    <property type="entry name" value="eIF_4EBP"/>
    <property type="match status" value="1"/>
</dbReference>
<evidence type="ECO:0000256" key="2">
    <source>
        <dbReference type="ARBA" id="ARBA00022845"/>
    </source>
</evidence>
<comment type="caution">
    <text evidence="5">The sequence shown here is derived from an EMBL/GenBank/DDBJ whole genome shotgun (WGS) entry which is preliminary data.</text>
</comment>
<feature type="compositionally biased region" description="Acidic residues" evidence="4">
    <location>
        <begin position="87"/>
        <end position="97"/>
    </location>
</feature>
<dbReference type="GO" id="GO:0005737">
    <property type="term" value="C:cytoplasm"/>
    <property type="evidence" value="ECO:0007669"/>
    <property type="project" value="TreeGrafter"/>
</dbReference>
<evidence type="ECO:0000313" key="6">
    <source>
        <dbReference type="Proteomes" id="UP000230750"/>
    </source>
</evidence>
<dbReference type="PANTHER" id="PTHR12669">
    <property type="entry name" value="EUKARYOTIC TRANSLATION INITIATION FACTOR 4E-BINDING PROTEIN"/>
    <property type="match status" value="1"/>
</dbReference>
<dbReference type="OrthoDB" id="19729at2759"/>
<evidence type="ECO:0000313" key="5">
    <source>
        <dbReference type="EMBL" id="PIK60405.1"/>
    </source>
</evidence>
<evidence type="ECO:0000256" key="4">
    <source>
        <dbReference type="SAM" id="MobiDB-lite"/>
    </source>
</evidence>
<dbReference type="STRING" id="307972.A0A2G8LJJ8"/>
<keyword evidence="2" id="KW-0810">Translation regulation</keyword>
<accession>A0A2G8LJJ8</accession>
<keyword evidence="3" id="KW-0652">Protein synthesis inhibitor</keyword>
<reference evidence="5 6" key="1">
    <citation type="journal article" date="2017" name="PLoS Biol.">
        <title>The sea cucumber genome provides insights into morphological evolution and visceral regeneration.</title>
        <authorList>
            <person name="Zhang X."/>
            <person name="Sun L."/>
            <person name="Yuan J."/>
            <person name="Sun Y."/>
            <person name="Gao Y."/>
            <person name="Zhang L."/>
            <person name="Li S."/>
            <person name="Dai H."/>
            <person name="Hamel J.F."/>
            <person name="Liu C."/>
            <person name="Yu Y."/>
            <person name="Liu S."/>
            <person name="Lin W."/>
            <person name="Guo K."/>
            <person name="Jin S."/>
            <person name="Xu P."/>
            <person name="Storey K.B."/>
            <person name="Huan P."/>
            <person name="Zhang T."/>
            <person name="Zhou Y."/>
            <person name="Zhang J."/>
            <person name="Lin C."/>
            <person name="Li X."/>
            <person name="Xing L."/>
            <person name="Huo D."/>
            <person name="Sun M."/>
            <person name="Wang L."/>
            <person name="Mercier A."/>
            <person name="Li F."/>
            <person name="Yang H."/>
            <person name="Xiang J."/>
        </authorList>
    </citation>
    <scope>NUCLEOTIDE SEQUENCE [LARGE SCALE GENOMIC DNA]</scope>
    <source>
        <strain evidence="5">Shaxun</strain>
        <tissue evidence="5">Muscle</tissue>
    </source>
</reference>